<reference evidence="1 2" key="1">
    <citation type="journal article" date="2023" name="Antonie Van Leeuwenhoek">
        <title>Mesoterricola silvestris gen. nov., sp. nov., Mesoterricola sediminis sp. nov., Geothrix oryzae sp. nov., Geothrix edaphica sp. nov., Geothrix rubra sp. nov., and Geothrix limicola sp. nov., six novel members of Acidobacteriota isolated from soils.</title>
        <authorList>
            <person name="Itoh H."/>
            <person name="Sugisawa Y."/>
            <person name="Mise K."/>
            <person name="Xu Z."/>
            <person name="Kuniyasu M."/>
            <person name="Ushijima N."/>
            <person name="Kawano K."/>
            <person name="Kobayashi E."/>
            <person name="Shiratori Y."/>
            <person name="Masuda Y."/>
            <person name="Senoo K."/>
        </authorList>
    </citation>
    <scope>NUCLEOTIDE SEQUENCE [LARGE SCALE GENOMIC DNA]</scope>
    <source>
        <strain evidence="1 2">Red803</strain>
    </source>
</reference>
<evidence type="ECO:0000313" key="1">
    <source>
        <dbReference type="EMBL" id="GLH69229.1"/>
    </source>
</evidence>
<name>A0ABQ5Q416_9BACT</name>
<organism evidence="1 2">
    <name type="scientific">Geothrix rubra</name>
    <dbReference type="NCBI Taxonomy" id="2927977"/>
    <lineage>
        <taxon>Bacteria</taxon>
        <taxon>Pseudomonadati</taxon>
        <taxon>Acidobacteriota</taxon>
        <taxon>Holophagae</taxon>
        <taxon>Holophagales</taxon>
        <taxon>Holophagaceae</taxon>
        <taxon>Geothrix</taxon>
    </lineage>
</organism>
<evidence type="ECO:0000313" key="2">
    <source>
        <dbReference type="Proteomes" id="UP001165089"/>
    </source>
</evidence>
<keyword evidence="2" id="KW-1185">Reference proteome</keyword>
<dbReference type="RefSeq" id="WP_285723100.1">
    <property type="nucleotide sequence ID" value="NZ_BSDD01000001.1"/>
</dbReference>
<dbReference type="Proteomes" id="UP001165089">
    <property type="component" value="Unassembled WGS sequence"/>
</dbReference>
<dbReference type="EMBL" id="BSDD01000001">
    <property type="protein sequence ID" value="GLH69229.1"/>
    <property type="molecule type" value="Genomic_DNA"/>
</dbReference>
<comment type="caution">
    <text evidence="1">The sequence shown here is derived from an EMBL/GenBank/DDBJ whole genome shotgun (WGS) entry which is preliminary data.</text>
</comment>
<dbReference type="SUPFAM" id="SSF53756">
    <property type="entry name" value="UDP-Glycosyltransferase/glycogen phosphorylase"/>
    <property type="match status" value="1"/>
</dbReference>
<dbReference type="Gene3D" id="3.40.50.2000">
    <property type="entry name" value="Glycogen Phosphorylase B"/>
    <property type="match status" value="1"/>
</dbReference>
<accession>A0ABQ5Q416</accession>
<protein>
    <recommendedName>
        <fullName evidence="3">Glycosyltransferase</fullName>
    </recommendedName>
</protein>
<gene>
    <name evidence="1" type="ORF">GETHPA_07620</name>
</gene>
<evidence type="ECO:0008006" key="3">
    <source>
        <dbReference type="Google" id="ProtNLM"/>
    </source>
</evidence>
<proteinExistence type="predicted"/>
<sequence length="495" mass="54340">MPDLAMMRRRLQASARLQAMAQSVLDQRRDDPEALLRTAEYVGAFAWECHGGAFVLPTVEEALRELRLAPCTPGASQAGAIKGRTLHVLTEAYPVGGHTRLVRRWIELMGDDGHAVVLVRQRQPLDPAWLVPEGRHVPIVDLLAEGILPHQARAERLAGLMGEARRVILHIHPDDAVAVAAAHQVAGTDLRFLNHADHVAWLGAALPAVFLNLRQAGIRLGAARRGIPPSSCDVVPIPIPDPPQIDRGEARARLGVGGREVLLLTVATGYKYLPIEGRSLEASLSKALERSEVRVMAVGPGPEHPLFGRLAARFPGRVQALGVLPDPSIHRAAADIYLDSYPFCSPTSMLESAALGTPVVSLQPDREALEVLYSECPGLPREAYAAQDEEAYQRMLGDLLSDPGLRERRSQEQRDGMAIHLGTAWREALAAHLARTFGRPRWDGANLRPQEEHLDALLAGLGHDPRFHPKLKRWMSLGIRGPLAVLAERYRTWFR</sequence>